<keyword evidence="1" id="KW-0812">Transmembrane</keyword>
<dbReference type="AlphaFoldDB" id="A0A1S2VDX9"/>
<evidence type="ECO:0000256" key="1">
    <source>
        <dbReference type="SAM" id="Phobius"/>
    </source>
</evidence>
<evidence type="ECO:0008006" key="4">
    <source>
        <dbReference type="Google" id="ProtNLM"/>
    </source>
</evidence>
<keyword evidence="3" id="KW-1185">Reference proteome</keyword>
<comment type="caution">
    <text evidence="2">The sequence shown here is derived from an EMBL/GenBank/DDBJ whole genome shotgun (WGS) entry which is preliminary data.</text>
</comment>
<organism evidence="2 3">
    <name type="scientific">Arsenicibacter rosenii</name>
    <dbReference type="NCBI Taxonomy" id="1750698"/>
    <lineage>
        <taxon>Bacteria</taxon>
        <taxon>Pseudomonadati</taxon>
        <taxon>Bacteroidota</taxon>
        <taxon>Cytophagia</taxon>
        <taxon>Cytophagales</taxon>
        <taxon>Spirosomataceae</taxon>
        <taxon>Arsenicibacter</taxon>
    </lineage>
</organism>
<evidence type="ECO:0000313" key="3">
    <source>
        <dbReference type="Proteomes" id="UP000181790"/>
    </source>
</evidence>
<dbReference type="Pfam" id="PF16250">
    <property type="entry name" value="DUF4907"/>
    <property type="match status" value="1"/>
</dbReference>
<name>A0A1S2VDX9_9BACT</name>
<dbReference type="InterPro" id="IPR032593">
    <property type="entry name" value="DUF4907"/>
</dbReference>
<protein>
    <recommendedName>
        <fullName evidence="4">DUF4907 domain-containing protein</fullName>
    </recommendedName>
</protein>
<keyword evidence="1" id="KW-0472">Membrane</keyword>
<sequence length="111" mass="12357">MQVKTKRLNLTRLILVVAGLAGMVAFQFYKKQSPYQLHVFSTQKGWGYTIISHGDSLIYQPTMPGLAGQKGFARAEDARQVGQLVIHKMENGHFPPTLTQADLTQLGITTR</sequence>
<evidence type="ECO:0000313" key="2">
    <source>
        <dbReference type="EMBL" id="OIN56406.1"/>
    </source>
</evidence>
<proteinExistence type="predicted"/>
<feature type="transmembrane region" description="Helical" evidence="1">
    <location>
        <begin position="12"/>
        <end position="29"/>
    </location>
</feature>
<reference evidence="2 3" key="1">
    <citation type="submission" date="2016-10" db="EMBL/GenBank/DDBJ databases">
        <title>Arsenicibacter rosenii gen. nov., sp. nov., an efficient arsenic-methylating bacterium isolated from an arsenic-contaminated paddy soil.</title>
        <authorList>
            <person name="Huang K."/>
        </authorList>
    </citation>
    <scope>NUCLEOTIDE SEQUENCE [LARGE SCALE GENOMIC DNA]</scope>
    <source>
        <strain evidence="2 3">SM-1</strain>
    </source>
</reference>
<accession>A0A1S2VDX9</accession>
<gene>
    <name evidence="2" type="ORF">BLX24_24850</name>
</gene>
<dbReference type="Proteomes" id="UP000181790">
    <property type="component" value="Unassembled WGS sequence"/>
</dbReference>
<keyword evidence="1" id="KW-1133">Transmembrane helix</keyword>
<dbReference type="EMBL" id="MORL01000023">
    <property type="protein sequence ID" value="OIN56406.1"/>
    <property type="molecule type" value="Genomic_DNA"/>
</dbReference>